<evidence type="ECO:0008006" key="6">
    <source>
        <dbReference type="Google" id="ProtNLM"/>
    </source>
</evidence>
<evidence type="ECO:0000313" key="5">
    <source>
        <dbReference type="Proteomes" id="UP000076927"/>
    </source>
</evidence>
<dbReference type="PANTHER" id="PTHR43649">
    <property type="entry name" value="ARABINOSE-BINDING PROTEIN-RELATED"/>
    <property type="match status" value="1"/>
</dbReference>
<evidence type="ECO:0000256" key="1">
    <source>
        <dbReference type="ARBA" id="ARBA00022729"/>
    </source>
</evidence>
<accession>A0A172TF34</accession>
<dbReference type="PATRIC" id="fig|1178515.4.peg.875"/>
<proteinExistence type="predicted"/>
<feature type="compositionally biased region" description="Low complexity" evidence="2">
    <location>
        <begin position="36"/>
        <end position="52"/>
    </location>
</feature>
<dbReference type="PANTHER" id="PTHR43649:SF33">
    <property type="entry name" value="POLYGALACTURONAN_RHAMNOGALACTURONAN-BINDING PROTEIN YTCQ"/>
    <property type="match status" value="1"/>
</dbReference>
<keyword evidence="5" id="KW-1185">Reference proteome</keyword>
<evidence type="ECO:0000313" key="4">
    <source>
        <dbReference type="EMBL" id="ANE45658.1"/>
    </source>
</evidence>
<organism evidence="4 5">
    <name type="scientific">Paenibacillus swuensis</name>
    <dbReference type="NCBI Taxonomy" id="1178515"/>
    <lineage>
        <taxon>Bacteria</taxon>
        <taxon>Bacillati</taxon>
        <taxon>Bacillota</taxon>
        <taxon>Bacilli</taxon>
        <taxon>Bacillales</taxon>
        <taxon>Paenibacillaceae</taxon>
        <taxon>Paenibacillus</taxon>
    </lineage>
</organism>
<keyword evidence="1 3" id="KW-0732">Signal</keyword>
<evidence type="ECO:0000256" key="3">
    <source>
        <dbReference type="SAM" id="SignalP"/>
    </source>
</evidence>
<dbReference type="AlphaFoldDB" id="A0A172TF34"/>
<dbReference type="KEGG" id="pswu:SY83_04360"/>
<feature type="chain" id="PRO_5039712678" description="ABC transporter substrate-binding protein" evidence="3">
    <location>
        <begin position="28"/>
        <end position="576"/>
    </location>
</feature>
<dbReference type="InterPro" id="IPR050490">
    <property type="entry name" value="Bact_solute-bd_prot1"/>
</dbReference>
<dbReference type="EMBL" id="CP011388">
    <property type="protein sequence ID" value="ANE45658.1"/>
    <property type="molecule type" value="Genomic_DNA"/>
</dbReference>
<dbReference type="SUPFAM" id="SSF53850">
    <property type="entry name" value="Periplasmic binding protein-like II"/>
    <property type="match status" value="1"/>
</dbReference>
<dbReference type="Proteomes" id="UP000076927">
    <property type="component" value="Chromosome"/>
</dbReference>
<gene>
    <name evidence="4" type="ORF">SY83_04360</name>
</gene>
<dbReference type="Gene3D" id="3.40.190.10">
    <property type="entry name" value="Periplasmic binding protein-like II"/>
    <property type="match status" value="2"/>
</dbReference>
<reference evidence="4 5" key="1">
    <citation type="submission" date="2015-01" db="EMBL/GenBank/DDBJ databases">
        <title>Paenibacillus swuensis/DY6/whole genome sequencing.</title>
        <authorList>
            <person name="Kim M.K."/>
            <person name="Srinivasan S."/>
            <person name="Lee J.-J."/>
        </authorList>
    </citation>
    <scope>NUCLEOTIDE SEQUENCE [LARGE SCALE GENOMIC DNA]</scope>
    <source>
        <strain evidence="4 5">DY6</strain>
    </source>
</reference>
<dbReference type="PROSITE" id="PS51257">
    <property type="entry name" value="PROKAR_LIPOPROTEIN"/>
    <property type="match status" value="1"/>
</dbReference>
<dbReference type="OrthoDB" id="2507686at2"/>
<feature type="region of interest" description="Disordered" evidence="2">
    <location>
        <begin position="34"/>
        <end position="55"/>
    </location>
</feature>
<dbReference type="STRING" id="1178515.SY83_04360"/>
<dbReference type="RefSeq" id="WP_068604591.1">
    <property type="nucleotide sequence ID" value="NZ_CP011388.1"/>
</dbReference>
<sequence>MKSLRTKGISKKVLNTALIATLLFVSACSNNGGGNTETTNGNKPANNAANANQPAETVDPLGKYAEPVTMTTAKVLEGDVKFKEGESIDNNILDKTIEQDLNIKMKYLWTAASDPENTEKVRLALSANQELPDMLSTRDPLLFGQLVQSGKYMPIEELFEKYAIDSWKQAAEKHPETWRGVTVDGKKYGLPSYNVIGGSNVMWIREDWLKKLNLQAPKTVDEMDAVLDAFTNKDPDGDGKKDTFGTVIAPKNAAINASWLGSANFAFAGDGAIPNDNIWIENAEGKIYQPLLTPEVKPGLQRLQDWMKKGYMPKDSGIYDEMKAGEMFTKGDVGIVFGSYWLSVWPFPDLLKNVPGSEFKPYPYPTGKDGTLKVTKESPINGNIVMIKKDAKNPEAVMKYMNWFYKNYLDPDKGSKYEFGLAEGYDWATVDGQPTNDKAKLGDAYIDVVRISVPKDFRFPDMWVDMLTKFTAGGKPETPLEVKQFGGEDTHSLAAAKMNLDMLASGAQVDSVVGVPVTKTMLAKNSMLDKIRKETISKIIYGEMTVDQYDKFLEDYRKAGYAKIEEEVNEWYATTK</sequence>
<feature type="signal peptide" evidence="3">
    <location>
        <begin position="1"/>
        <end position="27"/>
    </location>
</feature>
<protein>
    <recommendedName>
        <fullName evidence="6">ABC transporter substrate-binding protein</fullName>
    </recommendedName>
</protein>
<evidence type="ECO:0000256" key="2">
    <source>
        <dbReference type="SAM" id="MobiDB-lite"/>
    </source>
</evidence>
<name>A0A172TF34_9BACL</name>